<proteinExistence type="predicted"/>
<evidence type="ECO:0000313" key="2">
    <source>
        <dbReference type="EMBL" id="KAK9910432.1"/>
    </source>
</evidence>
<dbReference type="Proteomes" id="UP001457282">
    <property type="component" value="Unassembled WGS sequence"/>
</dbReference>
<reference evidence="2 3" key="1">
    <citation type="journal article" date="2023" name="G3 (Bethesda)">
        <title>A chromosome-length genome assembly and annotation of blackberry (Rubus argutus, cv. 'Hillquist').</title>
        <authorList>
            <person name="Bruna T."/>
            <person name="Aryal R."/>
            <person name="Dudchenko O."/>
            <person name="Sargent D.J."/>
            <person name="Mead D."/>
            <person name="Buti M."/>
            <person name="Cavallini A."/>
            <person name="Hytonen T."/>
            <person name="Andres J."/>
            <person name="Pham M."/>
            <person name="Weisz D."/>
            <person name="Mascagni F."/>
            <person name="Usai G."/>
            <person name="Natali L."/>
            <person name="Bassil N."/>
            <person name="Fernandez G.E."/>
            <person name="Lomsadze A."/>
            <person name="Armour M."/>
            <person name="Olukolu B."/>
            <person name="Poorten T."/>
            <person name="Britton C."/>
            <person name="Davik J."/>
            <person name="Ashrafi H."/>
            <person name="Aiden E.L."/>
            <person name="Borodovsky M."/>
            <person name="Worthington M."/>
        </authorList>
    </citation>
    <scope>NUCLEOTIDE SEQUENCE [LARGE SCALE GENOMIC DNA]</scope>
    <source>
        <strain evidence="2">PI 553951</strain>
    </source>
</reference>
<feature type="region of interest" description="Disordered" evidence="1">
    <location>
        <begin position="44"/>
        <end position="65"/>
    </location>
</feature>
<name>A0AAW1VUC1_RUBAR</name>
<organism evidence="2 3">
    <name type="scientific">Rubus argutus</name>
    <name type="common">Southern blackberry</name>
    <dbReference type="NCBI Taxonomy" id="59490"/>
    <lineage>
        <taxon>Eukaryota</taxon>
        <taxon>Viridiplantae</taxon>
        <taxon>Streptophyta</taxon>
        <taxon>Embryophyta</taxon>
        <taxon>Tracheophyta</taxon>
        <taxon>Spermatophyta</taxon>
        <taxon>Magnoliopsida</taxon>
        <taxon>eudicotyledons</taxon>
        <taxon>Gunneridae</taxon>
        <taxon>Pentapetalae</taxon>
        <taxon>rosids</taxon>
        <taxon>fabids</taxon>
        <taxon>Rosales</taxon>
        <taxon>Rosaceae</taxon>
        <taxon>Rosoideae</taxon>
        <taxon>Rosoideae incertae sedis</taxon>
        <taxon>Rubus</taxon>
    </lineage>
</organism>
<protein>
    <submittedName>
        <fullName evidence="2">Uncharacterized protein</fullName>
    </submittedName>
</protein>
<keyword evidence="3" id="KW-1185">Reference proteome</keyword>
<comment type="caution">
    <text evidence="2">The sequence shown here is derived from an EMBL/GenBank/DDBJ whole genome shotgun (WGS) entry which is preliminary data.</text>
</comment>
<accession>A0AAW1VUC1</accession>
<evidence type="ECO:0000256" key="1">
    <source>
        <dbReference type="SAM" id="MobiDB-lite"/>
    </source>
</evidence>
<dbReference type="AlphaFoldDB" id="A0AAW1VUC1"/>
<gene>
    <name evidence="2" type="ORF">M0R45_034394</name>
</gene>
<sequence length="109" mass="12632">MEIVNSKAPGELLKWDDLQKMKYSWNVAQEVMRINHLFKEASGKPRLTSSSMASPFQRVGSCTGAQARHTRTQILFPNLRNSTRQDSKEMDPTLHIYSVWRRPKNVSRE</sequence>
<evidence type="ECO:0000313" key="3">
    <source>
        <dbReference type="Proteomes" id="UP001457282"/>
    </source>
</evidence>
<dbReference type="EMBL" id="JBEDUW010000007">
    <property type="protein sequence ID" value="KAK9910432.1"/>
    <property type="molecule type" value="Genomic_DNA"/>
</dbReference>